<name>A0A1S8X5N5_OPIVI</name>
<reference evidence="1 2" key="1">
    <citation type="submission" date="2015-03" db="EMBL/GenBank/DDBJ databases">
        <title>Draft genome of the nematode, Opisthorchis viverrini.</title>
        <authorList>
            <person name="Mitreva M."/>
        </authorList>
    </citation>
    <scope>NUCLEOTIDE SEQUENCE [LARGE SCALE GENOMIC DNA]</scope>
    <source>
        <strain evidence="1">Khon Kaen</strain>
    </source>
</reference>
<protein>
    <submittedName>
        <fullName evidence="1">Uncharacterized protein</fullName>
    </submittedName>
</protein>
<evidence type="ECO:0000313" key="1">
    <source>
        <dbReference type="EMBL" id="OON22040.1"/>
    </source>
</evidence>
<sequence>MDVLGCVHPVGPKYNEAEARIISCFTLQFHQTVVTWITTPLQFQMWKFYVQWQKGGLRRFCVQWFISWEVNHKDEAQISVFDF</sequence>
<dbReference type="EMBL" id="KV891910">
    <property type="protein sequence ID" value="OON22040.1"/>
    <property type="molecule type" value="Genomic_DNA"/>
</dbReference>
<keyword evidence="2" id="KW-1185">Reference proteome</keyword>
<proteinExistence type="predicted"/>
<dbReference type="Proteomes" id="UP000243686">
    <property type="component" value="Unassembled WGS sequence"/>
</dbReference>
<dbReference type="AlphaFoldDB" id="A0A1S8X5N5"/>
<organism evidence="1 2">
    <name type="scientific">Opisthorchis viverrini</name>
    <name type="common">Southeast Asian liver fluke</name>
    <dbReference type="NCBI Taxonomy" id="6198"/>
    <lineage>
        <taxon>Eukaryota</taxon>
        <taxon>Metazoa</taxon>
        <taxon>Spiralia</taxon>
        <taxon>Lophotrochozoa</taxon>
        <taxon>Platyhelminthes</taxon>
        <taxon>Trematoda</taxon>
        <taxon>Digenea</taxon>
        <taxon>Opisthorchiida</taxon>
        <taxon>Opisthorchiata</taxon>
        <taxon>Opisthorchiidae</taxon>
        <taxon>Opisthorchis</taxon>
    </lineage>
</organism>
<accession>A0A1S8X5N5</accession>
<evidence type="ECO:0000313" key="2">
    <source>
        <dbReference type="Proteomes" id="UP000243686"/>
    </source>
</evidence>
<gene>
    <name evidence="1" type="ORF">X801_02066</name>
</gene>